<protein>
    <submittedName>
        <fullName evidence="8">Methyltransferase-like protein 15</fullName>
    </submittedName>
</protein>
<keyword evidence="4" id="KW-0949">S-adenosyl-L-methionine</keyword>
<keyword evidence="2" id="KW-0489">Methyltransferase</keyword>
<dbReference type="WBParaSite" id="SBAD_0000702401-mRNA-1">
    <property type="protein sequence ID" value="SBAD_0000702401-mRNA-1"/>
    <property type="gene ID" value="SBAD_0000702401"/>
</dbReference>
<keyword evidence="5" id="KW-0472">Membrane</keyword>
<organism evidence="8">
    <name type="scientific">Soboliphyme baturini</name>
    <dbReference type="NCBI Taxonomy" id="241478"/>
    <lineage>
        <taxon>Eukaryota</taxon>
        <taxon>Metazoa</taxon>
        <taxon>Ecdysozoa</taxon>
        <taxon>Nematoda</taxon>
        <taxon>Enoplea</taxon>
        <taxon>Dorylaimia</taxon>
        <taxon>Dioctophymatida</taxon>
        <taxon>Dioctophymatoidea</taxon>
        <taxon>Soboliphymatidae</taxon>
        <taxon>Soboliphyme</taxon>
    </lineage>
</organism>
<evidence type="ECO:0000313" key="6">
    <source>
        <dbReference type="EMBL" id="VDP10769.1"/>
    </source>
</evidence>
<proteinExistence type="inferred from homology"/>
<sequence length="281" mass="30918">MLCLGSTAAQMSLTYFGKVIEIMNCSCELRRSFNGIAKQFAWTGSGVLLGGILSGPFGAMIGAFIGAMLGYRYSNGYDAFITSIQNITPEEKLQMQHKIQQLVGSTVIEDFITFIQSEQMNHYFHSRMSYADVFRVLRGLNKIFRCSLCSGHGKHHIPVMAQEVLCFLQPHSGQVIVDMTFGYGGHSREILGKASDVKLVCLDRDAVAVQAAQDLAKEYADPNQRNEIIALKGKFSDLPHLLKERNIQPGTVDGILLDAGCSSMQMEVGERGFSVHLDGPL</sequence>
<dbReference type="Gene3D" id="1.10.150.170">
    <property type="entry name" value="Putative methyltransferase TM0872, insert domain"/>
    <property type="match status" value="1"/>
</dbReference>
<dbReference type="Pfam" id="PF01795">
    <property type="entry name" value="Methyltransf_5"/>
    <property type="match status" value="1"/>
</dbReference>
<dbReference type="InterPro" id="IPR023397">
    <property type="entry name" value="SAM-dep_MeTrfase_MraW_recog"/>
</dbReference>
<dbReference type="InterPro" id="IPR029063">
    <property type="entry name" value="SAM-dependent_MTases_sf"/>
</dbReference>
<dbReference type="EMBL" id="UZAM01010026">
    <property type="protein sequence ID" value="VDP10769.1"/>
    <property type="molecule type" value="Genomic_DNA"/>
</dbReference>
<name>A0A183IT14_9BILA</name>
<keyword evidence="5" id="KW-1133">Transmembrane helix</keyword>
<dbReference type="PANTHER" id="PTHR11265">
    <property type="entry name" value="S-ADENOSYL-METHYLTRANSFERASE MRAW"/>
    <property type="match status" value="1"/>
</dbReference>
<reference evidence="6 7" key="2">
    <citation type="submission" date="2018-11" db="EMBL/GenBank/DDBJ databases">
        <authorList>
            <consortium name="Pathogen Informatics"/>
        </authorList>
    </citation>
    <scope>NUCLEOTIDE SEQUENCE [LARGE SCALE GENOMIC DNA]</scope>
</reference>
<evidence type="ECO:0000256" key="2">
    <source>
        <dbReference type="ARBA" id="ARBA00022603"/>
    </source>
</evidence>
<feature type="transmembrane region" description="Helical" evidence="5">
    <location>
        <begin position="47"/>
        <end position="71"/>
    </location>
</feature>
<keyword evidence="5" id="KW-0812">Transmembrane</keyword>
<dbReference type="SUPFAM" id="SSF53335">
    <property type="entry name" value="S-adenosyl-L-methionine-dependent methyltransferases"/>
    <property type="match status" value="1"/>
</dbReference>
<dbReference type="GO" id="GO:0071424">
    <property type="term" value="F:rRNA (cytosine-N4-)-methyltransferase activity"/>
    <property type="evidence" value="ECO:0007669"/>
    <property type="project" value="TreeGrafter"/>
</dbReference>
<dbReference type="Gene3D" id="3.40.50.150">
    <property type="entry name" value="Vaccinia Virus protein VP39"/>
    <property type="match status" value="1"/>
</dbReference>
<accession>A0A183IT14</accession>
<comment type="similarity">
    <text evidence="1">Belongs to the methyltransferase superfamily. RsmH family.</text>
</comment>
<reference evidence="8" key="1">
    <citation type="submission" date="2016-06" db="UniProtKB">
        <authorList>
            <consortium name="WormBaseParasite"/>
        </authorList>
    </citation>
    <scope>IDENTIFICATION</scope>
</reference>
<dbReference type="GO" id="GO:0070475">
    <property type="term" value="P:rRNA base methylation"/>
    <property type="evidence" value="ECO:0007669"/>
    <property type="project" value="TreeGrafter"/>
</dbReference>
<evidence type="ECO:0000313" key="7">
    <source>
        <dbReference type="Proteomes" id="UP000270296"/>
    </source>
</evidence>
<keyword evidence="3" id="KW-0808">Transferase</keyword>
<gene>
    <name evidence="6" type="ORF">SBAD_LOCUS6761</name>
</gene>
<dbReference type="Proteomes" id="UP000270296">
    <property type="component" value="Unassembled WGS sequence"/>
</dbReference>
<evidence type="ECO:0000256" key="1">
    <source>
        <dbReference type="ARBA" id="ARBA00010396"/>
    </source>
</evidence>
<evidence type="ECO:0000256" key="4">
    <source>
        <dbReference type="ARBA" id="ARBA00022691"/>
    </source>
</evidence>
<dbReference type="InterPro" id="IPR002903">
    <property type="entry name" value="RsmH"/>
</dbReference>
<dbReference type="AlphaFoldDB" id="A0A183IT14"/>
<dbReference type="OrthoDB" id="16290at2759"/>
<evidence type="ECO:0000313" key="8">
    <source>
        <dbReference type="WBParaSite" id="SBAD_0000702401-mRNA-1"/>
    </source>
</evidence>
<evidence type="ECO:0000256" key="3">
    <source>
        <dbReference type="ARBA" id="ARBA00022679"/>
    </source>
</evidence>
<keyword evidence="7" id="KW-1185">Reference proteome</keyword>
<dbReference type="PANTHER" id="PTHR11265:SF0">
    <property type="entry name" value="12S RRNA N4-METHYLCYTIDINE METHYLTRANSFERASE"/>
    <property type="match status" value="1"/>
</dbReference>
<evidence type="ECO:0000256" key="5">
    <source>
        <dbReference type="SAM" id="Phobius"/>
    </source>
</evidence>